<evidence type="ECO:0000256" key="1">
    <source>
        <dbReference type="SAM" id="SignalP"/>
    </source>
</evidence>
<gene>
    <name evidence="2" type="ORF">FYK34_01900</name>
</gene>
<dbReference type="RefSeq" id="WP_149294807.1">
    <property type="nucleotide sequence ID" value="NZ_CP043473.1"/>
</dbReference>
<dbReference type="EMBL" id="CP043473">
    <property type="protein sequence ID" value="QEL54417.1"/>
    <property type="molecule type" value="Genomic_DNA"/>
</dbReference>
<protein>
    <submittedName>
        <fullName evidence="2">Type 1 fimbrial protein</fullName>
    </submittedName>
</protein>
<evidence type="ECO:0000313" key="2">
    <source>
        <dbReference type="EMBL" id="QEL54417.1"/>
    </source>
</evidence>
<dbReference type="KEGG" id="chrm:FYK34_01900"/>
<organism evidence="2 3">
    <name type="scientific">Chromobacterium paludis</name>
    <dbReference type="NCBI Taxonomy" id="2605945"/>
    <lineage>
        <taxon>Bacteria</taxon>
        <taxon>Pseudomonadati</taxon>
        <taxon>Pseudomonadota</taxon>
        <taxon>Betaproteobacteria</taxon>
        <taxon>Neisseriales</taxon>
        <taxon>Chromobacteriaceae</taxon>
        <taxon>Chromobacterium</taxon>
    </lineage>
</organism>
<dbReference type="AlphaFoldDB" id="A0A5C1DET5"/>
<dbReference type="Proteomes" id="UP000322079">
    <property type="component" value="Chromosome"/>
</dbReference>
<name>A0A5C1DET5_9NEIS</name>
<feature type="chain" id="PRO_5022958207" evidence="1">
    <location>
        <begin position="30"/>
        <end position="105"/>
    </location>
</feature>
<keyword evidence="3" id="KW-1185">Reference proteome</keyword>
<accession>A0A5C1DET5</accession>
<evidence type="ECO:0000313" key="3">
    <source>
        <dbReference type="Proteomes" id="UP000322079"/>
    </source>
</evidence>
<sequence>MKRAFLKSVFSQAALGMILCLGVAGSALAADGVVYFSGSILAPTCSSQAEGVSGSVALQLSCEDTATVKRTVSAAVPAKSLNRYVAAVSMQAVGQQQSIMTLEYR</sequence>
<proteinExistence type="predicted"/>
<keyword evidence="1" id="KW-0732">Signal</keyword>
<feature type="signal peptide" evidence="1">
    <location>
        <begin position="1"/>
        <end position="29"/>
    </location>
</feature>
<reference evidence="2 3" key="1">
    <citation type="submission" date="2019-08" db="EMBL/GenBank/DDBJ databases">
        <title>Chromobacterium paludis, a novel bacterium isolated from a Maryland marsh pond.</title>
        <authorList>
            <person name="Blackburn M.B."/>
            <person name="Gundersen-Rindal D.E."/>
        </authorList>
    </citation>
    <scope>NUCLEOTIDE SEQUENCE [LARGE SCALE GENOMIC DNA]</scope>
    <source>
        <strain evidence="3">IIBBL 257-1</strain>
    </source>
</reference>